<dbReference type="Gene3D" id="3.20.20.70">
    <property type="entry name" value="Aldolase class I"/>
    <property type="match status" value="1"/>
</dbReference>
<keyword evidence="4" id="KW-0949">S-adenosyl-L-methionine</keyword>
<dbReference type="GO" id="GO:0005525">
    <property type="term" value="F:GTP binding"/>
    <property type="evidence" value="ECO:0007669"/>
    <property type="project" value="UniProtKB-KW"/>
</dbReference>
<organism evidence="14 15">
    <name type="scientific">Flavobacterium cupreum</name>
    <dbReference type="NCBI Taxonomy" id="2133766"/>
    <lineage>
        <taxon>Bacteria</taxon>
        <taxon>Pseudomonadati</taxon>
        <taxon>Bacteroidota</taxon>
        <taxon>Flavobacteriia</taxon>
        <taxon>Flavobacteriales</taxon>
        <taxon>Flavobacteriaceae</taxon>
        <taxon>Flavobacterium</taxon>
    </lineage>
</organism>
<dbReference type="CDD" id="cd01335">
    <property type="entry name" value="Radical_SAM"/>
    <property type="match status" value="1"/>
</dbReference>
<dbReference type="SFLD" id="SFLDS00029">
    <property type="entry name" value="Radical_SAM"/>
    <property type="match status" value="1"/>
</dbReference>
<keyword evidence="9" id="KW-0342">GTP-binding</keyword>
<dbReference type="InterPro" id="IPR013483">
    <property type="entry name" value="MoaA"/>
</dbReference>
<dbReference type="GO" id="GO:0061799">
    <property type="term" value="F:cyclic pyranopterin monophosphate synthase activity"/>
    <property type="evidence" value="ECO:0007669"/>
    <property type="project" value="TreeGrafter"/>
</dbReference>
<dbReference type="SFLD" id="SFLDG01067">
    <property type="entry name" value="SPASM/twitch_domain_containing"/>
    <property type="match status" value="1"/>
</dbReference>
<evidence type="ECO:0000256" key="6">
    <source>
        <dbReference type="ARBA" id="ARBA00022741"/>
    </source>
</evidence>
<evidence type="ECO:0000256" key="7">
    <source>
        <dbReference type="ARBA" id="ARBA00023004"/>
    </source>
</evidence>
<dbReference type="GO" id="GO:0051539">
    <property type="term" value="F:4 iron, 4 sulfur cluster binding"/>
    <property type="evidence" value="ECO:0007669"/>
    <property type="project" value="UniProtKB-KW"/>
</dbReference>
<keyword evidence="6" id="KW-0547">Nucleotide-binding</keyword>
<dbReference type="PROSITE" id="PS51918">
    <property type="entry name" value="RADICAL_SAM"/>
    <property type="match status" value="1"/>
</dbReference>
<evidence type="ECO:0000256" key="3">
    <source>
        <dbReference type="ARBA" id="ARBA00022485"/>
    </source>
</evidence>
<keyword evidence="7" id="KW-0408">Iron</keyword>
<dbReference type="AlphaFoldDB" id="A0A434A6G3"/>
<evidence type="ECO:0000256" key="2">
    <source>
        <dbReference type="ARBA" id="ARBA00012167"/>
    </source>
</evidence>
<evidence type="ECO:0000313" key="14">
    <source>
        <dbReference type="EMBL" id="RUT69999.1"/>
    </source>
</evidence>
<evidence type="ECO:0000256" key="1">
    <source>
        <dbReference type="ARBA" id="ARBA00001966"/>
    </source>
</evidence>
<dbReference type="UniPathway" id="UPA00344"/>
<dbReference type="InterPro" id="IPR058240">
    <property type="entry name" value="rSAM_sf"/>
</dbReference>
<evidence type="ECO:0000259" key="13">
    <source>
        <dbReference type="PROSITE" id="PS51918"/>
    </source>
</evidence>
<evidence type="ECO:0000256" key="9">
    <source>
        <dbReference type="ARBA" id="ARBA00023134"/>
    </source>
</evidence>
<keyword evidence="11" id="KW-0456">Lyase</keyword>
<dbReference type="RefSeq" id="WP_127338678.1">
    <property type="nucleotide sequence ID" value="NZ_QWDM01000007.1"/>
</dbReference>
<protein>
    <recommendedName>
        <fullName evidence="2">GTP 3',8-cyclase</fullName>
        <ecNumber evidence="2">4.1.99.22</ecNumber>
    </recommendedName>
</protein>
<dbReference type="PROSITE" id="PS01305">
    <property type="entry name" value="MOAA_NIFB_PQQE"/>
    <property type="match status" value="1"/>
</dbReference>
<keyword evidence="10" id="KW-0501">Molybdenum cofactor biosynthesis</keyword>
<dbReference type="SUPFAM" id="SSF102114">
    <property type="entry name" value="Radical SAM enzymes"/>
    <property type="match status" value="1"/>
</dbReference>
<dbReference type="SMART" id="SM00729">
    <property type="entry name" value="Elp3"/>
    <property type="match status" value="1"/>
</dbReference>
<gene>
    <name evidence="14" type="primary">moaA</name>
    <name evidence="14" type="ORF">D0817_12470</name>
</gene>
<dbReference type="Pfam" id="PF06463">
    <property type="entry name" value="Mob_synth_C"/>
    <property type="match status" value="1"/>
</dbReference>
<dbReference type="EC" id="4.1.99.22" evidence="2"/>
<dbReference type="InterPro" id="IPR040064">
    <property type="entry name" value="MoaA-like"/>
</dbReference>
<keyword evidence="15" id="KW-1185">Reference proteome</keyword>
<dbReference type="CDD" id="cd21117">
    <property type="entry name" value="Twitch_MoaA"/>
    <property type="match status" value="1"/>
</dbReference>
<evidence type="ECO:0000256" key="12">
    <source>
        <dbReference type="ARBA" id="ARBA00048697"/>
    </source>
</evidence>
<reference evidence="15" key="1">
    <citation type="journal article" date="2019" name="Syst. Appl. Microbiol.">
        <title>Flavobacterium circumlabens sp. nov. and Flavobacterium cupreum sp. nov., two psychrotrophic species isolated from Antarctic environmental samples.</title>
        <authorList>
            <person name="Kralova S."/>
            <person name="Busse H.-J."/>
            <person name="Svec P."/>
            <person name="Maslanova I."/>
            <person name="Stankova E."/>
            <person name="Bartak M."/>
            <person name="Sedlacek I."/>
        </authorList>
    </citation>
    <scope>NUCLEOTIDE SEQUENCE [LARGE SCALE GENOMIC DNA]</scope>
    <source>
        <strain evidence="15">CCM 8825</strain>
    </source>
</reference>
<dbReference type="InterPro" id="IPR000385">
    <property type="entry name" value="MoaA_NifB_PqqE_Fe-S-bd_CS"/>
</dbReference>
<evidence type="ECO:0000313" key="15">
    <source>
        <dbReference type="Proteomes" id="UP000288102"/>
    </source>
</evidence>
<dbReference type="OrthoDB" id="9763993at2"/>
<evidence type="ECO:0000256" key="5">
    <source>
        <dbReference type="ARBA" id="ARBA00022723"/>
    </source>
</evidence>
<dbReference type="Pfam" id="PF04055">
    <property type="entry name" value="Radical_SAM"/>
    <property type="match status" value="1"/>
</dbReference>
<dbReference type="SFLD" id="SFLDG01383">
    <property type="entry name" value="cyclic_pyranopterin_phosphate"/>
    <property type="match status" value="1"/>
</dbReference>
<comment type="caution">
    <text evidence="14">The sequence shown here is derived from an EMBL/GenBank/DDBJ whole genome shotgun (WGS) entry which is preliminary data.</text>
</comment>
<dbReference type="InterPro" id="IPR010505">
    <property type="entry name" value="MoaA_twitch"/>
</dbReference>
<dbReference type="EMBL" id="QWDM01000007">
    <property type="protein sequence ID" value="RUT69999.1"/>
    <property type="molecule type" value="Genomic_DNA"/>
</dbReference>
<dbReference type="PANTHER" id="PTHR22960">
    <property type="entry name" value="MOLYBDOPTERIN COFACTOR SYNTHESIS PROTEIN A"/>
    <property type="match status" value="1"/>
</dbReference>
<comment type="catalytic activity">
    <reaction evidence="12">
        <text>GTP + AH2 + S-adenosyl-L-methionine = (8S)-3',8-cyclo-7,8-dihydroguanosine 5'-triphosphate + 5'-deoxyadenosine + L-methionine + A + H(+)</text>
        <dbReference type="Rhea" id="RHEA:49576"/>
        <dbReference type="ChEBI" id="CHEBI:13193"/>
        <dbReference type="ChEBI" id="CHEBI:15378"/>
        <dbReference type="ChEBI" id="CHEBI:17319"/>
        <dbReference type="ChEBI" id="CHEBI:17499"/>
        <dbReference type="ChEBI" id="CHEBI:37565"/>
        <dbReference type="ChEBI" id="CHEBI:57844"/>
        <dbReference type="ChEBI" id="CHEBI:59789"/>
        <dbReference type="ChEBI" id="CHEBI:131766"/>
        <dbReference type="EC" id="4.1.99.22"/>
    </reaction>
</comment>
<dbReference type="GO" id="GO:0061798">
    <property type="term" value="F:GTP 3',8'-cyclase activity"/>
    <property type="evidence" value="ECO:0007669"/>
    <property type="project" value="UniProtKB-EC"/>
</dbReference>
<dbReference type="SFLD" id="SFLDG01386">
    <property type="entry name" value="main_SPASM_domain-containing"/>
    <property type="match status" value="1"/>
</dbReference>
<dbReference type="InterPro" id="IPR007197">
    <property type="entry name" value="rSAM"/>
</dbReference>
<name>A0A434A6G3_9FLAO</name>
<feature type="domain" description="Radical SAM core" evidence="13">
    <location>
        <begin position="11"/>
        <end position="231"/>
    </location>
</feature>
<dbReference type="GO" id="GO:0046872">
    <property type="term" value="F:metal ion binding"/>
    <property type="evidence" value="ECO:0007669"/>
    <property type="project" value="UniProtKB-KW"/>
</dbReference>
<dbReference type="InterPro" id="IPR013785">
    <property type="entry name" value="Aldolase_TIM"/>
</dbReference>
<evidence type="ECO:0000256" key="11">
    <source>
        <dbReference type="ARBA" id="ARBA00023239"/>
    </source>
</evidence>
<sequence>MIPSNTILTDDFGRKHNYLRISLLEKCNLRCTYCMPADGIALSPKASLMTADEILAIARIFVENGVDKIRLTGGEPLLRKDFPEIISKLATLGTAISITTNGILIDRHMAVLKEFKVSNINLSLDTLVSSKFHTITLRNQFEKVIDNLHLLLNNDFKVKVNVVLMKGFNENEIADFVQLTRFLPLSVRFIEFMPFAGNEWDRSKMVSQSEILSELAKVFSSEEIQKLEDEKNFTARTFKIKDFQGDFGIISSITNPFCDGCNRIRLTANGKIKNCLFSNSETDLLTPLRNGELITSLISESIRNKKKVRAGMVTTEEMDDPSLHFDNRSMIAIGG</sequence>
<keyword evidence="5" id="KW-0479">Metal-binding</keyword>
<evidence type="ECO:0000256" key="8">
    <source>
        <dbReference type="ARBA" id="ARBA00023014"/>
    </source>
</evidence>
<dbReference type="NCBIfam" id="TIGR02666">
    <property type="entry name" value="moaA"/>
    <property type="match status" value="1"/>
</dbReference>
<keyword evidence="3" id="KW-0004">4Fe-4S</keyword>
<comment type="cofactor">
    <cofactor evidence="1">
        <name>[4Fe-4S] cluster</name>
        <dbReference type="ChEBI" id="CHEBI:49883"/>
    </cofactor>
</comment>
<dbReference type="InterPro" id="IPR050105">
    <property type="entry name" value="MoCo_biosynth_MoaA/MoaC"/>
</dbReference>
<dbReference type="PANTHER" id="PTHR22960:SF0">
    <property type="entry name" value="MOLYBDENUM COFACTOR BIOSYNTHESIS PROTEIN 1"/>
    <property type="match status" value="1"/>
</dbReference>
<accession>A0A434A6G3</accession>
<evidence type="ECO:0000256" key="10">
    <source>
        <dbReference type="ARBA" id="ARBA00023150"/>
    </source>
</evidence>
<evidence type="ECO:0000256" key="4">
    <source>
        <dbReference type="ARBA" id="ARBA00022691"/>
    </source>
</evidence>
<dbReference type="Proteomes" id="UP000288102">
    <property type="component" value="Unassembled WGS sequence"/>
</dbReference>
<proteinExistence type="predicted"/>
<keyword evidence="8" id="KW-0411">Iron-sulfur</keyword>
<dbReference type="GO" id="GO:0006777">
    <property type="term" value="P:Mo-molybdopterin cofactor biosynthetic process"/>
    <property type="evidence" value="ECO:0007669"/>
    <property type="project" value="UniProtKB-KW"/>
</dbReference>
<dbReference type="InterPro" id="IPR006638">
    <property type="entry name" value="Elp3/MiaA/NifB-like_rSAM"/>
</dbReference>